<evidence type="ECO:0000313" key="2">
    <source>
        <dbReference type="EMBL" id="KAJ8431053.1"/>
    </source>
</evidence>
<proteinExistence type="predicted"/>
<dbReference type="InterPro" id="IPR052929">
    <property type="entry name" value="RNase_H-like_EbsB-rel"/>
</dbReference>
<dbReference type="PANTHER" id="PTHR47074:SF21">
    <property type="entry name" value="RNASE H TYPE-1 DOMAIN-CONTAINING PROTEIN"/>
    <property type="match status" value="1"/>
</dbReference>
<evidence type="ECO:0000259" key="1">
    <source>
        <dbReference type="Pfam" id="PF13966"/>
    </source>
</evidence>
<name>A0A9Q1Q6S9_9CARY</name>
<dbReference type="Proteomes" id="UP001153076">
    <property type="component" value="Unassembled WGS sequence"/>
</dbReference>
<organism evidence="2 3">
    <name type="scientific">Carnegiea gigantea</name>
    <dbReference type="NCBI Taxonomy" id="171969"/>
    <lineage>
        <taxon>Eukaryota</taxon>
        <taxon>Viridiplantae</taxon>
        <taxon>Streptophyta</taxon>
        <taxon>Embryophyta</taxon>
        <taxon>Tracheophyta</taxon>
        <taxon>Spermatophyta</taxon>
        <taxon>Magnoliopsida</taxon>
        <taxon>eudicotyledons</taxon>
        <taxon>Gunneridae</taxon>
        <taxon>Pentapetalae</taxon>
        <taxon>Caryophyllales</taxon>
        <taxon>Cactineae</taxon>
        <taxon>Cactaceae</taxon>
        <taxon>Cactoideae</taxon>
        <taxon>Echinocereeae</taxon>
        <taxon>Carnegiea</taxon>
    </lineage>
</organism>
<reference evidence="2" key="1">
    <citation type="submission" date="2022-04" db="EMBL/GenBank/DDBJ databases">
        <title>Carnegiea gigantea Genome sequencing and assembly v2.</title>
        <authorList>
            <person name="Copetti D."/>
            <person name="Sanderson M.J."/>
            <person name="Burquez A."/>
            <person name="Wojciechowski M.F."/>
        </authorList>
    </citation>
    <scope>NUCLEOTIDE SEQUENCE</scope>
    <source>
        <strain evidence="2">SGP5-SGP5p</strain>
        <tissue evidence="2">Aerial part</tissue>
    </source>
</reference>
<comment type="caution">
    <text evidence="2">The sequence shown here is derived from an EMBL/GenBank/DDBJ whole genome shotgun (WGS) entry which is preliminary data.</text>
</comment>
<protein>
    <recommendedName>
        <fullName evidence="1">Reverse transcriptase zinc-binding domain-containing protein</fullName>
    </recommendedName>
</protein>
<evidence type="ECO:0000313" key="3">
    <source>
        <dbReference type="Proteomes" id="UP001153076"/>
    </source>
</evidence>
<dbReference type="AlphaFoldDB" id="A0A9Q1Q6S9"/>
<sequence>MWALHKTAISLSRQLGRALVKRTTSRLLNRNVRRSLRHCATGMKLSRTLNLPFGELRMSGFEILKEISSWRRKEEILWLQCSRGDSNSKWFHAQATTRRANNYITTLVDQDGIRHTESEEIALVEDSVRAIFKPCDVDDILDIPLCRSWPSDKITWHFTTTGEFNVRSACHMARALKTKDNPTTSCAQGASLWKSLWALNIPPRIKVFGWKMCVGALTTCSNLVRRTKDFNMSCHICSTLKDTTMHALLECPLALEVWSASPFNEGHWSRKFPSISECLHFVMDCLDSNAAGEFLSVLWEIWNSRNRFIFSTPDRSPEGLALRAISFIRSYREARLDTSPITKSSPENWCLPEFGRWKLNFDAGKLGEWGRGLGFIVCDSLRDIVVAGTKQIMGFHAVDLAEAEACLFEIKQAIKAGKCLFFAWSHVQRGGNRATHEVIQLQPCVAGTRIWMEDVPTSITELALEDTCNYLETHPL</sequence>
<dbReference type="EMBL" id="JAKOGI010000728">
    <property type="protein sequence ID" value="KAJ8431053.1"/>
    <property type="molecule type" value="Genomic_DNA"/>
</dbReference>
<feature type="domain" description="Reverse transcriptase zinc-binding" evidence="1">
    <location>
        <begin position="184"/>
        <end position="258"/>
    </location>
</feature>
<gene>
    <name evidence="2" type="ORF">Cgig2_005402</name>
</gene>
<dbReference type="PANTHER" id="PTHR47074">
    <property type="entry name" value="BNAC02G40300D PROTEIN"/>
    <property type="match status" value="1"/>
</dbReference>
<dbReference type="Pfam" id="PF13966">
    <property type="entry name" value="zf-RVT"/>
    <property type="match status" value="1"/>
</dbReference>
<keyword evidence="3" id="KW-1185">Reference proteome</keyword>
<accession>A0A9Q1Q6S9</accession>
<dbReference type="OrthoDB" id="1436421at2759"/>
<dbReference type="InterPro" id="IPR026960">
    <property type="entry name" value="RVT-Znf"/>
</dbReference>